<keyword evidence="4 11" id="KW-0808">Transferase</keyword>
<dbReference type="InterPro" id="IPR020826">
    <property type="entry name" value="Transketolase_BS"/>
</dbReference>
<dbReference type="InterPro" id="IPR033247">
    <property type="entry name" value="Transketolase_fam"/>
</dbReference>
<dbReference type="Gene3D" id="3.40.50.970">
    <property type="match status" value="2"/>
</dbReference>
<dbReference type="SMART" id="SM00861">
    <property type="entry name" value="Transket_pyr"/>
    <property type="match status" value="1"/>
</dbReference>
<dbReference type="Pfam" id="PF22613">
    <property type="entry name" value="Transketolase_C_1"/>
    <property type="match status" value="1"/>
</dbReference>
<evidence type="ECO:0000256" key="5">
    <source>
        <dbReference type="ARBA" id="ARBA00022723"/>
    </source>
</evidence>
<comment type="cofactor">
    <cofactor evidence="11">
        <name>Mg(2+)</name>
        <dbReference type="ChEBI" id="CHEBI:18420"/>
    </cofactor>
    <cofactor evidence="11">
        <name>Ca(2+)</name>
        <dbReference type="ChEBI" id="CHEBI:29108"/>
    </cofactor>
    <cofactor evidence="11">
        <name>Mn(2+)</name>
        <dbReference type="ChEBI" id="CHEBI:29035"/>
    </cofactor>
    <cofactor evidence="11">
        <name>Co(2+)</name>
        <dbReference type="ChEBI" id="CHEBI:48828"/>
    </cofactor>
    <text evidence="11">Binds 1 Mg(2+) ion per subunit. Can also utilize other divalent metal cations, such as Ca(2+), Mn(2+) and Co(2+).</text>
</comment>
<dbReference type="InterPro" id="IPR005475">
    <property type="entry name" value="Transketolase-like_Pyr-bd"/>
</dbReference>
<dbReference type="EMBL" id="BAAAGA010000001">
    <property type="protein sequence ID" value="GAA0609517.1"/>
    <property type="molecule type" value="Genomic_DNA"/>
</dbReference>
<comment type="caution">
    <text evidence="13">The sequence shown here is derived from an EMBL/GenBank/DDBJ whole genome shotgun (WGS) entry which is preliminary data.</text>
</comment>
<evidence type="ECO:0000256" key="4">
    <source>
        <dbReference type="ARBA" id="ARBA00022679"/>
    </source>
</evidence>
<keyword evidence="6 11" id="KW-0106">Calcium</keyword>
<dbReference type="Pfam" id="PF02779">
    <property type="entry name" value="Transket_pyr"/>
    <property type="match status" value="1"/>
</dbReference>
<organism evidence="13 14">
    <name type="scientific">Brevundimonas kwangchunensis</name>
    <dbReference type="NCBI Taxonomy" id="322163"/>
    <lineage>
        <taxon>Bacteria</taxon>
        <taxon>Pseudomonadati</taxon>
        <taxon>Pseudomonadota</taxon>
        <taxon>Alphaproteobacteria</taxon>
        <taxon>Caulobacterales</taxon>
        <taxon>Caulobacteraceae</taxon>
        <taxon>Brevundimonas</taxon>
    </lineage>
</organism>
<evidence type="ECO:0000313" key="13">
    <source>
        <dbReference type="EMBL" id="GAA0609517.1"/>
    </source>
</evidence>
<dbReference type="InterPro" id="IPR005478">
    <property type="entry name" value="Transketolase_bac-like"/>
</dbReference>
<dbReference type="CDD" id="cd02012">
    <property type="entry name" value="TPP_TK"/>
    <property type="match status" value="1"/>
</dbReference>
<gene>
    <name evidence="13" type="primary">tkt</name>
    <name evidence="13" type="ORF">GCM10009422_00360</name>
</gene>
<dbReference type="NCBIfam" id="TIGR00232">
    <property type="entry name" value="tktlase_bact"/>
    <property type="match status" value="1"/>
</dbReference>
<feature type="domain" description="Transketolase-like pyrimidine-binding" evidence="12">
    <location>
        <begin position="356"/>
        <end position="528"/>
    </location>
</feature>
<comment type="subunit">
    <text evidence="2 11">Homodimer.</text>
</comment>
<protein>
    <recommendedName>
        <fullName evidence="3 10">Transketolase</fullName>
        <ecNumber evidence="3 10">2.2.1.1</ecNumber>
    </recommendedName>
</protein>
<evidence type="ECO:0000259" key="12">
    <source>
        <dbReference type="SMART" id="SM00861"/>
    </source>
</evidence>
<evidence type="ECO:0000256" key="3">
    <source>
        <dbReference type="ARBA" id="ARBA00013152"/>
    </source>
</evidence>
<sequence>MTDAKAVSEKATPKQMADAIRVLAMDGVEKAKSGHPGMPMGMADVATVLFSKFLKFDASRPDWADRDRFILSAGHGSMLIYALLHLTGYKAATKEELSNFRQWGSKTAGHPEYGHMPGVEVTTGPLGQGLATSVGFALAERHLAAKYGDDLVDHRTWVVAGDGCLMEGVSQEAIALAGRLKLNKLHVLWDDNDITIDGKVALSDATDQKARFKAAGWAVKSVDGHDMKAIKSALAWATKQDKPTLIACKTKIGKGAATMEGSHKTHGAALGAAEIAATRLGLAWDHDPFEMPETILSAWRKVGRRGAKARKAWEARLKDSSQAADFTRAMKGELPEAAFAKLDAKIAELVETKPAQATRQSSGAALDELFAAVPELVGGSADLTGSNNTFVKDTPILDAPTYEGRYINYGIREFGMAAAMNGLALHGGVIPYGGTFMVFSDYSRPAIRLGALMGVRAIHVLTHDSIGLGEDGPTHQPVEHLAALRAIPNLLVFRPADTVEAMEAWKLALQHKDKPSALALSRQKTAAVRTAASSENLTAKGAYELRAANGEAKVTLFATGTEVPLALEAADRLQANNIPTRVVSVPCFELFFQQPKAYQDNVIGRGTVRIAVEAAIQQGWERFIGEDGGFVGMTGFGASAPAEVLYEKFGITVEAVVAAAKARL</sequence>
<dbReference type="SUPFAM" id="SSF52922">
    <property type="entry name" value="TK C-terminal domain-like"/>
    <property type="match status" value="1"/>
</dbReference>
<dbReference type="InterPro" id="IPR049557">
    <property type="entry name" value="Transketolase_CS"/>
</dbReference>
<comment type="catalytic activity">
    <reaction evidence="9 11">
        <text>D-sedoheptulose 7-phosphate + D-glyceraldehyde 3-phosphate = aldehydo-D-ribose 5-phosphate + D-xylulose 5-phosphate</text>
        <dbReference type="Rhea" id="RHEA:10508"/>
        <dbReference type="ChEBI" id="CHEBI:57483"/>
        <dbReference type="ChEBI" id="CHEBI:57737"/>
        <dbReference type="ChEBI" id="CHEBI:58273"/>
        <dbReference type="ChEBI" id="CHEBI:59776"/>
        <dbReference type="EC" id="2.2.1.1"/>
    </reaction>
</comment>
<comment type="similarity">
    <text evidence="1 11">Belongs to the transketolase family.</text>
</comment>
<dbReference type="Pfam" id="PF00456">
    <property type="entry name" value="Transketolase_N"/>
    <property type="match status" value="1"/>
</dbReference>
<accession>A0ABN1GDX2</accession>
<dbReference type="Proteomes" id="UP001501352">
    <property type="component" value="Unassembled WGS sequence"/>
</dbReference>
<evidence type="ECO:0000256" key="7">
    <source>
        <dbReference type="ARBA" id="ARBA00022842"/>
    </source>
</evidence>
<dbReference type="Gene3D" id="3.40.50.920">
    <property type="match status" value="1"/>
</dbReference>
<dbReference type="InterPro" id="IPR029061">
    <property type="entry name" value="THDP-binding"/>
</dbReference>
<dbReference type="InterPro" id="IPR055152">
    <property type="entry name" value="Transketolase-like_C_2"/>
</dbReference>
<dbReference type="PANTHER" id="PTHR43522">
    <property type="entry name" value="TRANSKETOLASE"/>
    <property type="match status" value="1"/>
</dbReference>
<evidence type="ECO:0000256" key="11">
    <source>
        <dbReference type="RuleBase" id="RU004996"/>
    </source>
</evidence>
<keyword evidence="5 11" id="KW-0479">Metal-binding</keyword>
<evidence type="ECO:0000256" key="2">
    <source>
        <dbReference type="ARBA" id="ARBA00011738"/>
    </source>
</evidence>
<dbReference type="PROSITE" id="PS00802">
    <property type="entry name" value="TRANSKETOLASE_2"/>
    <property type="match status" value="1"/>
</dbReference>
<dbReference type="RefSeq" id="WP_343788517.1">
    <property type="nucleotide sequence ID" value="NZ_BAAAGA010000001.1"/>
</dbReference>
<dbReference type="EC" id="2.2.1.1" evidence="3 10"/>
<dbReference type="PANTHER" id="PTHR43522:SF2">
    <property type="entry name" value="TRANSKETOLASE 1-RELATED"/>
    <property type="match status" value="1"/>
</dbReference>
<dbReference type="SUPFAM" id="SSF52518">
    <property type="entry name" value="Thiamin diphosphate-binding fold (THDP-binding)"/>
    <property type="match status" value="2"/>
</dbReference>
<name>A0ABN1GDX2_9CAUL</name>
<dbReference type="InterPro" id="IPR009014">
    <property type="entry name" value="Transketo_C/PFOR_II"/>
</dbReference>
<evidence type="ECO:0000313" key="14">
    <source>
        <dbReference type="Proteomes" id="UP001501352"/>
    </source>
</evidence>
<dbReference type="InterPro" id="IPR005474">
    <property type="entry name" value="Transketolase_N"/>
</dbReference>
<proteinExistence type="inferred from homology"/>
<comment type="cofactor">
    <cofactor evidence="11">
        <name>thiamine diphosphate</name>
        <dbReference type="ChEBI" id="CHEBI:58937"/>
    </cofactor>
    <text evidence="11">Binds 1 thiamine pyrophosphate per subunit.</text>
</comment>
<dbReference type="CDD" id="cd07033">
    <property type="entry name" value="TPP_PYR_DXS_TK_like"/>
    <property type="match status" value="1"/>
</dbReference>
<keyword evidence="8 11" id="KW-0786">Thiamine pyrophosphate</keyword>
<evidence type="ECO:0000256" key="8">
    <source>
        <dbReference type="ARBA" id="ARBA00023052"/>
    </source>
</evidence>
<evidence type="ECO:0000256" key="10">
    <source>
        <dbReference type="NCBIfam" id="TIGR00232"/>
    </source>
</evidence>
<evidence type="ECO:0000256" key="9">
    <source>
        <dbReference type="ARBA" id="ARBA00049473"/>
    </source>
</evidence>
<keyword evidence="7 11" id="KW-0460">Magnesium</keyword>
<comment type="function">
    <text evidence="11">Catalyzes the transfer of a two-carbon ketol group from a ketose donor to an aldose acceptor, via a covalent intermediate with the cofactor thiamine pyrophosphate.</text>
</comment>
<reference evidence="13 14" key="1">
    <citation type="journal article" date="2019" name="Int. J. Syst. Evol. Microbiol.">
        <title>The Global Catalogue of Microorganisms (GCM) 10K type strain sequencing project: providing services to taxonomists for standard genome sequencing and annotation.</title>
        <authorList>
            <consortium name="The Broad Institute Genomics Platform"/>
            <consortium name="The Broad Institute Genome Sequencing Center for Infectious Disease"/>
            <person name="Wu L."/>
            <person name="Ma J."/>
        </authorList>
    </citation>
    <scope>NUCLEOTIDE SEQUENCE [LARGE SCALE GENOMIC DNA]</scope>
    <source>
        <strain evidence="13 14">JCM 12928</strain>
    </source>
</reference>
<keyword evidence="14" id="KW-1185">Reference proteome</keyword>
<dbReference type="PROSITE" id="PS00801">
    <property type="entry name" value="TRANSKETOLASE_1"/>
    <property type="match status" value="1"/>
</dbReference>
<evidence type="ECO:0000256" key="6">
    <source>
        <dbReference type="ARBA" id="ARBA00022837"/>
    </source>
</evidence>
<evidence type="ECO:0000256" key="1">
    <source>
        <dbReference type="ARBA" id="ARBA00007131"/>
    </source>
</evidence>